<organism evidence="15 16">
    <name type="scientific">Macrococcus armenti</name>
    <dbReference type="NCBI Taxonomy" id="2875764"/>
    <lineage>
        <taxon>Bacteria</taxon>
        <taxon>Bacillati</taxon>
        <taxon>Bacillota</taxon>
        <taxon>Bacilli</taxon>
        <taxon>Bacillales</taxon>
        <taxon>Staphylococcaceae</taxon>
        <taxon>Macrococcus</taxon>
    </lineage>
</organism>
<reference evidence="15" key="1">
    <citation type="submission" date="2022-03" db="EMBL/GenBank/DDBJ databases">
        <authorList>
            <person name="Vrbovska V."/>
            <person name="Kovarovic V."/>
            <person name="Botka T."/>
            <person name="Pantucek R."/>
        </authorList>
    </citation>
    <scope>NUCLEOTIDE SEQUENCE</scope>
    <source>
        <strain evidence="15">CCM 2609</strain>
    </source>
</reference>
<evidence type="ECO:0000313" key="16">
    <source>
        <dbReference type="Proteomes" id="UP000830343"/>
    </source>
</evidence>
<evidence type="ECO:0000256" key="3">
    <source>
        <dbReference type="ARBA" id="ARBA00012328"/>
    </source>
</evidence>
<evidence type="ECO:0000256" key="6">
    <source>
        <dbReference type="ARBA" id="ARBA00022552"/>
    </source>
</evidence>
<proteinExistence type="inferred from homology"/>
<dbReference type="SUPFAM" id="SSF88697">
    <property type="entry name" value="PUA domain-like"/>
    <property type="match status" value="1"/>
</dbReference>
<evidence type="ECO:0000256" key="8">
    <source>
        <dbReference type="ARBA" id="ARBA00022679"/>
    </source>
</evidence>
<evidence type="ECO:0000256" key="7">
    <source>
        <dbReference type="ARBA" id="ARBA00022603"/>
    </source>
</evidence>
<keyword evidence="6 12" id="KW-0698">rRNA processing</keyword>
<keyword evidence="16" id="KW-1185">Reference proteome</keyword>
<evidence type="ECO:0000313" key="15">
    <source>
        <dbReference type="EMBL" id="UOB19765.1"/>
    </source>
</evidence>
<dbReference type="InterPro" id="IPR046886">
    <property type="entry name" value="RsmE_MTase_dom"/>
</dbReference>
<dbReference type="InterPro" id="IPR029028">
    <property type="entry name" value="Alpha/beta_knot_MTases"/>
</dbReference>
<keyword evidence="8 12" id="KW-0808">Transferase</keyword>
<feature type="domain" description="Ribosomal RNA small subunit methyltransferase E PUA-like" evidence="14">
    <location>
        <begin position="21"/>
        <end position="56"/>
    </location>
</feature>
<evidence type="ECO:0000259" key="13">
    <source>
        <dbReference type="Pfam" id="PF04452"/>
    </source>
</evidence>
<dbReference type="PIRSF" id="PIRSF015601">
    <property type="entry name" value="MTase_slr0722"/>
    <property type="match status" value="1"/>
</dbReference>
<keyword evidence="7 12" id="KW-0489">Methyltransferase</keyword>
<dbReference type="InterPro" id="IPR006700">
    <property type="entry name" value="RsmE"/>
</dbReference>
<feature type="domain" description="Ribosomal RNA small subunit methyltransferase E methyltransferase" evidence="13">
    <location>
        <begin position="72"/>
        <end position="238"/>
    </location>
</feature>
<evidence type="ECO:0000256" key="1">
    <source>
        <dbReference type="ARBA" id="ARBA00004496"/>
    </source>
</evidence>
<protein>
    <recommendedName>
        <fullName evidence="4 12">Ribosomal RNA small subunit methyltransferase E</fullName>
        <ecNumber evidence="3 12">2.1.1.193</ecNumber>
    </recommendedName>
</protein>
<evidence type="ECO:0000256" key="10">
    <source>
        <dbReference type="ARBA" id="ARBA00025699"/>
    </source>
</evidence>
<evidence type="ECO:0000256" key="12">
    <source>
        <dbReference type="PIRNR" id="PIRNR015601"/>
    </source>
</evidence>
<dbReference type="Gene3D" id="2.40.240.20">
    <property type="entry name" value="Hypothetical PUA domain-like, domain 1"/>
    <property type="match status" value="1"/>
</dbReference>
<dbReference type="Gene3D" id="3.40.1280.10">
    <property type="match status" value="1"/>
</dbReference>
<dbReference type="CDD" id="cd18084">
    <property type="entry name" value="RsmE-like"/>
    <property type="match status" value="1"/>
</dbReference>
<gene>
    <name evidence="15" type="ORF">MRZ06_06870</name>
</gene>
<dbReference type="InterPro" id="IPR046887">
    <property type="entry name" value="RsmE_PUA-like"/>
</dbReference>
<evidence type="ECO:0000256" key="2">
    <source>
        <dbReference type="ARBA" id="ARBA00005528"/>
    </source>
</evidence>
<comment type="similarity">
    <text evidence="2 12">Belongs to the RNA methyltransferase RsmE family.</text>
</comment>
<accession>A0ABY3ZSA9</accession>
<dbReference type="EMBL" id="CP094348">
    <property type="protein sequence ID" value="UOB19765.1"/>
    <property type="molecule type" value="Genomic_DNA"/>
</dbReference>
<evidence type="ECO:0000256" key="4">
    <source>
        <dbReference type="ARBA" id="ARBA00013673"/>
    </source>
</evidence>
<dbReference type="InterPro" id="IPR015947">
    <property type="entry name" value="PUA-like_sf"/>
</dbReference>
<dbReference type="PANTHER" id="PTHR30027:SF3">
    <property type="entry name" value="16S RRNA (URACIL(1498)-N(3))-METHYLTRANSFERASE"/>
    <property type="match status" value="1"/>
</dbReference>
<dbReference type="Pfam" id="PF20260">
    <property type="entry name" value="PUA_4"/>
    <property type="match status" value="1"/>
</dbReference>
<dbReference type="PANTHER" id="PTHR30027">
    <property type="entry name" value="RIBOSOMAL RNA SMALL SUBUNIT METHYLTRANSFERASE E"/>
    <property type="match status" value="1"/>
</dbReference>
<dbReference type="RefSeq" id="WP_243365152.1">
    <property type="nucleotide sequence ID" value="NZ_CP094348.1"/>
</dbReference>
<dbReference type="Pfam" id="PF04452">
    <property type="entry name" value="Methyltrans_RNA"/>
    <property type="match status" value="1"/>
</dbReference>
<dbReference type="Proteomes" id="UP000830343">
    <property type="component" value="Chromosome"/>
</dbReference>
<evidence type="ECO:0000259" key="14">
    <source>
        <dbReference type="Pfam" id="PF20260"/>
    </source>
</evidence>
<dbReference type="EC" id="2.1.1.193" evidence="3 12"/>
<name>A0ABY3ZSA9_9STAP</name>
<evidence type="ECO:0000256" key="11">
    <source>
        <dbReference type="ARBA" id="ARBA00047944"/>
    </source>
</evidence>
<reference evidence="15" key="2">
    <citation type="submission" date="2022-04" db="EMBL/GenBank/DDBJ databases">
        <title>Antimicrobial genetic elements in methicillin-resistant Macrococcus armenti.</title>
        <authorList>
            <person name="Keller J.E."/>
            <person name="Schwendener S."/>
            <person name="Pantucek R."/>
            <person name="Perreten V."/>
        </authorList>
    </citation>
    <scope>NUCLEOTIDE SEQUENCE</scope>
    <source>
        <strain evidence="15">CCM 2609</strain>
    </source>
</reference>
<sequence>MQRYFLDEMSEFNQTYQISSKDDVHHIKNVMRQQIGDKVIINFTNETMICEITDIQSVIIVKPIEHIDIQTEMPVSVTIASGLLKNDKYEWMIQKATELGASAFIPFVSERTIVKVDEKKFQKKLERFSKIVKEAAEQSYRQIVPTIDFAQSGKALVQKLEAFDHVLIAYEETAKSGEMKSFTEALQNVKQGDNVCVIFGPEGGLSEAEVAQFGSNVIGLGPRILRAETAPLYALSSMSFHFELNETL</sequence>
<evidence type="ECO:0000256" key="9">
    <source>
        <dbReference type="ARBA" id="ARBA00022691"/>
    </source>
</evidence>
<dbReference type="SUPFAM" id="SSF75217">
    <property type="entry name" value="alpha/beta knot"/>
    <property type="match status" value="1"/>
</dbReference>
<comment type="catalytic activity">
    <reaction evidence="11 12">
        <text>uridine(1498) in 16S rRNA + S-adenosyl-L-methionine = N(3)-methyluridine(1498) in 16S rRNA + S-adenosyl-L-homocysteine + H(+)</text>
        <dbReference type="Rhea" id="RHEA:42920"/>
        <dbReference type="Rhea" id="RHEA-COMP:10283"/>
        <dbReference type="Rhea" id="RHEA-COMP:10284"/>
        <dbReference type="ChEBI" id="CHEBI:15378"/>
        <dbReference type="ChEBI" id="CHEBI:57856"/>
        <dbReference type="ChEBI" id="CHEBI:59789"/>
        <dbReference type="ChEBI" id="CHEBI:65315"/>
        <dbReference type="ChEBI" id="CHEBI:74502"/>
        <dbReference type="EC" id="2.1.1.193"/>
    </reaction>
</comment>
<dbReference type="GO" id="GO:0032259">
    <property type="term" value="P:methylation"/>
    <property type="evidence" value="ECO:0007669"/>
    <property type="project" value="UniProtKB-KW"/>
</dbReference>
<dbReference type="NCBIfam" id="NF008691">
    <property type="entry name" value="PRK11713.1-4"/>
    <property type="match status" value="1"/>
</dbReference>
<dbReference type="NCBIfam" id="TIGR00046">
    <property type="entry name" value="RsmE family RNA methyltransferase"/>
    <property type="match status" value="1"/>
</dbReference>
<dbReference type="GO" id="GO:0008168">
    <property type="term" value="F:methyltransferase activity"/>
    <property type="evidence" value="ECO:0007669"/>
    <property type="project" value="UniProtKB-KW"/>
</dbReference>
<comment type="subcellular location">
    <subcellularLocation>
        <location evidence="1 12">Cytoplasm</location>
    </subcellularLocation>
</comment>
<keyword evidence="5 12" id="KW-0963">Cytoplasm</keyword>
<dbReference type="InterPro" id="IPR029026">
    <property type="entry name" value="tRNA_m1G_MTases_N"/>
</dbReference>
<keyword evidence="9 12" id="KW-0949">S-adenosyl-L-methionine</keyword>
<evidence type="ECO:0000256" key="5">
    <source>
        <dbReference type="ARBA" id="ARBA00022490"/>
    </source>
</evidence>
<comment type="function">
    <text evidence="10 12">Specifically methylates the N3 position of the uracil ring of uridine 1498 (m3U1498) in 16S rRNA. Acts on the fully assembled 30S ribosomal subunit.</text>
</comment>